<keyword evidence="1" id="KW-0732">Signal</keyword>
<dbReference type="EMBL" id="UZAM01000629">
    <property type="protein sequence ID" value="VDO82126.1"/>
    <property type="molecule type" value="Genomic_DNA"/>
</dbReference>
<evidence type="ECO:0000256" key="1">
    <source>
        <dbReference type="SAM" id="SignalP"/>
    </source>
</evidence>
<organism evidence="4">
    <name type="scientific">Soboliphyme baturini</name>
    <dbReference type="NCBI Taxonomy" id="241478"/>
    <lineage>
        <taxon>Eukaryota</taxon>
        <taxon>Metazoa</taxon>
        <taxon>Ecdysozoa</taxon>
        <taxon>Nematoda</taxon>
        <taxon>Enoplea</taxon>
        <taxon>Dorylaimia</taxon>
        <taxon>Dioctophymatida</taxon>
        <taxon>Dioctophymatoidea</taxon>
        <taxon>Soboliphymatidae</taxon>
        <taxon>Soboliphyme</taxon>
    </lineage>
</organism>
<dbReference type="AlphaFoldDB" id="A0A183I9L0"/>
<sequence>MRVLVVFVVSLKTYTALLFIKDAWSIVGATKVQSCLQEKAIFPVNMPPVKEDEDLTDLFAIYTQFQSYGSALSDVPLREYLVFDKELTFYHSGPDQGAIEEADSDDIEEDVVGDCGNGMDAIVHS</sequence>
<protein>
    <submittedName>
        <fullName evidence="4">RNA-directed DNA methylation 4</fullName>
    </submittedName>
</protein>
<dbReference type="Proteomes" id="UP000270296">
    <property type="component" value="Unassembled WGS sequence"/>
</dbReference>
<gene>
    <name evidence="2" type="ORF">SBAD_LOCUS304</name>
</gene>
<evidence type="ECO:0000313" key="4">
    <source>
        <dbReference type="WBParaSite" id="SBAD_0000032201-mRNA-1"/>
    </source>
</evidence>
<reference evidence="2 3" key="2">
    <citation type="submission" date="2018-11" db="EMBL/GenBank/DDBJ databases">
        <authorList>
            <consortium name="Pathogen Informatics"/>
        </authorList>
    </citation>
    <scope>NUCLEOTIDE SEQUENCE [LARGE SCALE GENOMIC DNA]</scope>
</reference>
<proteinExistence type="predicted"/>
<evidence type="ECO:0000313" key="2">
    <source>
        <dbReference type="EMBL" id="VDO82126.1"/>
    </source>
</evidence>
<dbReference type="WBParaSite" id="SBAD_0000032201-mRNA-1">
    <property type="protein sequence ID" value="SBAD_0000032201-mRNA-1"/>
    <property type="gene ID" value="SBAD_0000032201"/>
</dbReference>
<evidence type="ECO:0000313" key="3">
    <source>
        <dbReference type="Proteomes" id="UP000270296"/>
    </source>
</evidence>
<feature type="chain" id="PRO_5043139856" evidence="1">
    <location>
        <begin position="17"/>
        <end position="125"/>
    </location>
</feature>
<reference evidence="4" key="1">
    <citation type="submission" date="2016-06" db="UniProtKB">
        <authorList>
            <consortium name="WormBaseParasite"/>
        </authorList>
    </citation>
    <scope>IDENTIFICATION</scope>
</reference>
<accession>A0A183I9L0</accession>
<feature type="signal peptide" evidence="1">
    <location>
        <begin position="1"/>
        <end position="16"/>
    </location>
</feature>
<name>A0A183I9L0_9BILA</name>
<keyword evidence="3" id="KW-1185">Reference proteome</keyword>